<evidence type="ECO:0000313" key="4">
    <source>
        <dbReference type="Proteomes" id="UP000192491"/>
    </source>
</evidence>
<organism evidence="3 4">
    <name type="scientific">Thiothrix lacustris</name>
    <dbReference type="NCBI Taxonomy" id="525917"/>
    <lineage>
        <taxon>Bacteria</taxon>
        <taxon>Pseudomonadati</taxon>
        <taxon>Pseudomonadota</taxon>
        <taxon>Gammaproteobacteria</taxon>
        <taxon>Thiotrichales</taxon>
        <taxon>Thiotrichaceae</taxon>
        <taxon>Thiothrix</taxon>
    </lineage>
</organism>
<proteinExistence type="predicted"/>
<dbReference type="Proteomes" id="UP000192491">
    <property type="component" value="Unassembled WGS sequence"/>
</dbReference>
<keyword evidence="1" id="KW-0472">Membrane</keyword>
<keyword evidence="1" id="KW-1133">Transmembrane helix</keyword>
<comment type="caution">
    <text evidence="3">The sequence shown here is derived from an EMBL/GenBank/DDBJ whole genome shotgun (WGS) entry which is preliminary data.</text>
</comment>
<dbReference type="EMBL" id="MTEJ01000343">
    <property type="protein sequence ID" value="OQX04369.1"/>
    <property type="molecule type" value="Genomic_DNA"/>
</dbReference>
<feature type="transmembrane region" description="Helical" evidence="1">
    <location>
        <begin position="35"/>
        <end position="57"/>
    </location>
</feature>
<reference evidence="3 4" key="1">
    <citation type="submission" date="2017-01" db="EMBL/GenBank/DDBJ databases">
        <title>Novel large sulfur bacteria in the metagenomes of groundwater-fed chemosynthetic microbial mats in the Lake Huron basin.</title>
        <authorList>
            <person name="Sharrar A.M."/>
            <person name="Flood B.E."/>
            <person name="Bailey J.V."/>
            <person name="Jones D.S."/>
            <person name="Biddanda B."/>
            <person name="Ruberg S.A."/>
            <person name="Marcus D.N."/>
            <person name="Dick G.J."/>
        </authorList>
    </citation>
    <scope>NUCLEOTIDE SEQUENCE [LARGE SCALE GENOMIC DNA]</scope>
    <source>
        <strain evidence="3">A8</strain>
    </source>
</reference>
<evidence type="ECO:0000256" key="1">
    <source>
        <dbReference type="SAM" id="Phobius"/>
    </source>
</evidence>
<gene>
    <name evidence="3" type="ORF">BWK73_36400</name>
</gene>
<dbReference type="Pfam" id="PF11127">
    <property type="entry name" value="YgaP-like_TM"/>
    <property type="match status" value="1"/>
</dbReference>
<evidence type="ECO:0000313" key="3">
    <source>
        <dbReference type="EMBL" id="OQX04369.1"/>
    </source>
</evidence>
<keyword evidence="1" id="KW-0812">Transmembrane</keyword>
<evidence type="ECO:0000259" key="2">
    <source>
        <dbReference type="Pfam" id="PF11127"/>
    </source>
</evidence>
<feature type="transmembrane region" description="Helical" evidence="1">
    <location>
        <begin position="12"/>
        <end position="29"/>
    </location>
</feature>
<protein>
    <recommendedName>
        <fullName evidence="2">Inner membrane protein YgaP-like transmembrane domain-containing protein</fullName>
    </recommendedName>
</protein>
<name>A0A1Y1QFI0_9GAMM</name>
<feature type="domain" description="Inner membrane protein YgaP-like transmembrane" evidence="2">
    <location>
        <begin position="1"/>
        <end position="63"/>
    </location>
</feature>
<sequence length="64" mass="6929">MEKNVGGMDRNIRFGAGAVLLILSLVNIINPGWLFGLIGIVLLATGYLNHCPAYKLIGMNTDKK</sequence>
<dbReference type="AlphaFoldDB" id="A0A1Y1QFI0"/>
<dbReference type="InterPro" id="IPR021309">
    <property type="entry name" value="YgaP-like_TM"/>
</dbReference>
<accession>A0A1Y1QFI0</accession>